<dbReference type="SUPFAM" id="SSF52540">
    <property type="entry name" value="P-loop containing nucleoside triphosphate hydrolases"/>
    <property type="match status" value="1"/>
</dbReference>
<reference evidence="7" key="1">
    <citation type="submission" date="2017-05" db="EMBL/GenBank/DDBJ databases">
        <authorList>
            <person name="Rodrigo-Torres L."/>
            <person name="Arahal R. D."/>
            <person name="Lucena T."/>
        </authorList>
    </citation>
    <scope>NUCLEOTIDE SEQUENCE [LARGE SCALE GENOMIC DNA]</scope>
    <source>
        <strain evidence="7">CECT 8649</strain>
    </source>
</reference>
<dbReference type="GO" id="GO:0140359">
    <property type="term" value="F:ABC-type transporter activity"/>
    <property type="evidence" value="ECO:0007669"/>
    <property type="project" value="InterPro"/>
</dbReference>
<gene>
    <name evidence="6" type="primary">malK_1</name>
    <name evidence="6" type="ORF">TRP8649_00071</name>
</gene>
<dbReference type="GO" id="GO:0005524">
    <property type="term" value="F:ATP binding"/>
    <property type="evidence" value="ECO:0007669"/>
    <property type="project" value="UniProtKB-KW"/>
</dbReference>
<dbReference type="InterPro" id="IPR012340">
    <property type="entry name" value="NA-bd_OB-fold"/>
</dbReference>
<evidence type="ECO:0000313" key="7">
    <source>
        <dbReference type="Proteomes" id="UP000225972"/>
    </source>
</evidence>
<dbReference type="PROSITE" id="PS50893">
    <property type="entry name" value="ABC_TRANSPORTER_2"/>
    <property type="match status" value="1"/>
</dbReference>
<dbReference type="SUPFAM" id="SSF50331">
    <property type="entry name" value="MOP-like"/>
    <property type="match status" value="1"/>
</dbReference>
<dbReference type="Gene3D" id="3.40.50.300">
    <property type="entry name" value="P-loop containing nucleotide triphosphate hydrolases"/>
    <property type="match status" value="1"/>
</dbReference>
<keyword evidence="3" id="KW-0547">Nucleotide-binding</keyword>
<dbReference type="OrthoDB" id="9802264at2"/>
<keyword evidence="7" id="KW-1185">Reference proteome</keyword>
<organism evidence="6 7">
    <name type="scientific">Pelagimonas phthalicica</name>
    <dbReference type="NCBI Taxonomy" id="1037362"/>
    <lineage>
        <taxon>Bacteria</taxon>
        <taxon>Pseudomonadati</taxon>
        <taxon>Pseudomonadota</taxon>
        <taxon>Alphaproteobacteria</taxon>
        <taxon>Rhodobacterales</taxon>
        <taxon>Roseobacteraceae</taxon>
        <taxon>Pelagimonas</taxon>
    </lineage>
</organism>
<evidence type="ECO:0000256" key="1">
    <source>
        <dbReference type="ARBA" id="ARBA00005417"/>
    </source>
</evidence>
<dbReference type="PROSITE" id="PS00211">
    <property type="entry name" value="ABC_TRANSPORTER_1"/>
    <property type="match status" value="1"/>
</dbReference>
<dbReference type="FunFam" id="3.40.50.300:FF:000042">
    <property type="entry name" value="Maltose/maltodextrin ABC transporter, ATP-binding protein"/>
    <property type="match status" value="1"/>
</dbReference>
<dbReference type="InterPro" id="IPR047641">
    <property type="entry name" value="ABC_transpr_MalK/UgpC-like"/>
</dbReference>
<accession>A0A238J5W9</accession>
<dbReference type="AlphaFoldDB" id="A0A238J5W9"/>
<dbReference type="InterPro" id="IPR003593">
    <property type="entry name" value="AAA+_ATPase"/>
</dbReference>
<dbReference type="GO" id="GO:0055052">
    <property type="term" value="C:ATP-binding cassette (ABC) transporter complex, substrate-binding subunit-containing"/>
    <property type="evidence" value="ECO:0007669"/>
    <property type="project" value="TreeGrafter"/>
</dbReference>
<protein>
    <submittedName>
        <fullName evidence="6">Maltose/maltodextrin import ATP-binding protein MalK</fullName>
        <ecNumber evidence="6">3.6.3.19</ecNumber>
    </submittedName>
</protein>
<keyword evidence="4 6" id="KW-0067">ATP-binding</keyword>
<evidence type="ECO:0000313" key="6">
    <source>
        <dbReference type="EMBL" id="SMX25999.1"/>
    </source>
</evidence>
<dbReference type="Pfam" id="PF08402">
    <property type="entry name" value="TOBE_2"/>
    <property type="match status" value="1"/>
</dbReference>
<dbReference type="EC" id="3.6.3.19" evidence="6"/>
<sequence>MSKISLQSIEKSFGETPVLKQVSLDIEEGEFVTLVGPSGCGKSTLLRILSGLEQADAGRVSIGGMNVTDVRPAERNLAMVFQSYALYPHLSVADNMMTPLRMRDLPMWGRLPMIGPLLARDTYRVMQGQVREVAETLKITPLLDRKPGQLSGGQRQRVALGRAMVRQPVAFLMDEPLSNLDAALRVHMRAELSELHRRLKTTFVYVTHDQAEALTMSDRMAVMMHGNILQVGPPDEIYANPNCLEVARFIGSPAINTFAAEIQSDGHLALIGTTLSLVQPLTRAPVTVGIRPEHLFLSPTGRFQGHVRYRENLGSDVFLHLDVEGAQQPVVLRANPAQAAQVTLRNRVCFDLEPDKVLLFQSTGERLPCALATREVA</sequence>
<dbReference type="EMBL" id="FXXP01000001">
    <property type="protein sequence ID" value="SMX25999.1"/>
    <property type="molecule type" value="Genomic_DNA"/>
</dbReference>
<dbReference type="GO" id="GO:0008643">
    <property type="term" value="P:carbohydrate transport"/>
    <property type="evidence" value="ECO:0007669"/>
    <property type="project" value="InterPro"/>
</dbReference>
<dbReference type="Gene3D" id="2.40.50.140">
    <property type="entry name" value="Nucleic acid-binding proteins"/>
    <property type="match status" value="1"/>
</dbReference>
<feature type="domain" description="ABC transporter" evidence="5">
    <location>
        <begin position="4"/>
        <end position="250"/>
    </location>
</feature>
<keyword evidence="2" id="KW-0813">Transport</keyword>
<dbReference type="InterPro" id="IPR015855">
    <property type="entry name" value="ABC_transpr_MalK-like"/>
</dbReference>
<dbReference type="Gene3D" id="2.40.50.100">
    <property type="match status" value="1"/>
</dbReference>
<dbReference type="InterPro" id="IPR013611">
    <property type="entry name" value="Transp-assoc_OB_typ2"/>
</dbReference>
<comment type="similarity">
    <text evidence="1">Belongs to the ABC transporter superfamily.</text>
</comment>
<evidence type="ECO:0000256" key="3">
    <source>
        <dbReference type="ARBA" id="ARBA00022741"/>
    </source>
</evidence>
<dbReference type="Proteomes" id="UP000225972">
    <property type="component" value="Unassembled WGS sequence"/>
</dbReference>
<dbReference type="CDD" id="cd03301">
    <property type="entry name" value="ABC_MalK_N"/>
    <property type="match status" value="1"/>
</dbReference>
<dbReference type="Pfam" id="PF00005">
    <property type="entry name" value="ABC_tran"/>
    <property type="match status" value="1"/>
</dbReference>
<evidence type="ECO:0000259" key="5">
    <source>
        <dbReference type="PROSITE" id="PS50893"/>
    </source>
</evidence>
<dbReference type="InterPro" id="IPR027417">
    <property type="entry name" value="P-loop_NTPase"/>
</dbReference>
<dbReference type="InterPro" id="IPR017871">
    <property type="entry name" value="ABC_transporter-like_CS"/>
</dbReference>
<dbReference type="PANTHER" id="PTHR43875:SF1">
    <property type="entry name" value="OSMOPROTECTIVE COMPOUNDS UPTAKE ATP-BINDING PROTEIN GGTA"/>
    <property type="match status" value="1"/>
</dbReference>
<dbReference type="PANTHER" id="PTHR43875">
    <property type="entry name" value="MALTODEXTRIN IMPORT ATP-BINDING PROTEIN MSMX"/>
    <property type="match status" value="1"/>
</dbReference>
<dbReference type="InterPro" id="IPR003439">
    <property type="entry name" value="ABC_transporter-like_ATP-bd"/>
</dbReference>
<evidence type="ECO:0000256" key="2">
    <source>
        <dbReference type="ARBA" id="ARBA00022448"/>
    </source>
</evidence>
<proteinExistence type="inferred from homology"/>
<keyword evidence="6" id="KW-0378">Hydrolase</keyword>
<dbReference type="SMART" id="SM00382">
    <property type="entry name" value="AAA"/>
    <property type="match status" value="1"/>
</dbReference>
<dbReference type="InterPro" id="IPR008995">
    <property type="entry name" value="Mo/tungstate-bd_C_term_dom"/>
</dbReference>
<dbReference type="GO" id="GO:0016887">
    <property type="term" value="F:ATP hydrolysis activity"/>
    <property type="evidence" value="ECO:0007669"/>
    <property type="project" value="InterPro"/>
</dbReference>
<dbReference type="RefSeq" id="WP_099241543.1">
    <property type="nucleotide sequence ID" value="NZ_FXXP01000001.1"/>
</dbReference>
<name>A0A238J5W9_9RHOB</name>
<evidence type="ECO:0000256" key="4">
    <source>
        <dbReference type="ARBA" id="ARBA00022840"/>
    </source>
</evidence>